<comment type="similarity">
    <text evidence="2 5">Belongs to the UDP-N-acetylglucosamine 2-epimerase family.</text>
</comment>
<dbReference type="STRING" id="135826.KP77_29300"/>
<gene>
    <name evidence="7" type="ORF">KP77_29300</name>
</gene>
<dbReference type="InterPro" id="IPR029767">
    <property type="entry name" value="WecB-like"/>
</dbReference>
<dbReference type="GO" id="GO:0008761">
    <property type="term" value="F:UDP-N-acetylglucosamine 2-epimerase activity"/>
    <property type="evidence" value="ECO:0007669"/>
    <property type="project" value="UniProtKB-EC"/>
</dbReference>
<keyword evidence="1 5" id="KW-0413">Isomerase</keyword>
<dbReference type="FunFam" id="3.40.50.2000:FF:000043">
    <property type="entry name" value="UDP-N-acetylglucosamine 2-epimerase"/>
    <property type="match status" value="1"/>
</dbReference>
<evidence type="ECO:0000256" key="2">
    <source>
        <dbReference type="ARBA" id="ARBA00038209"/>
    </source>
</evidence>
<evidence type="ECO:0000256" key="1">
    <source>
        <dbReference type="ARBA" id="ARBA00023235"/>
    </source>
</evidence>
<evidence type="ECO:0000256" key="5">
    <source>
        <dbReference type="RuleBase" id="RU003513"/>
    </source>
</evidence>
<dbReference type="Gene3D" id="3.40.50.2000">
    <property type="entry name" value="Glycogen Phosphorylase B"/>
    <property type="match status" value="2"/>
</dbReference>
<dbReference type="InterPro" id="IPR003331">
    <property type="entry name" value="UDP_GlcNAc_Epimerase_2_dom"/>
</dbReference>
<proteinExistence type="inferred from homology"/>
<comment type="caution">
    <text evidence="7">The sequence shown here is derived from an EMBL/GenBank/DDBJ whole genome shotgun (WGS) entry which is preliminary data.</text>
</comment>
<dbReference type="Pfam" id="PF02350">
    <property type="entry name" value="Epimerase_2"/>
    <property type="match status" value="1"/>
</dbReference>
<dbReference type="SUPFAM" id="SSF53756">
    <property type="entry name" value="UDP-Glycosyltransferase/glycogen phosphorylase"/>
    <property type="match status" value="1"/>
</dbReference>
<dbReference type="Proteomes" id="UP000031950">
    <property type="component" value="Unassembled WGS sequence"/>
</dbReference>
<dbReference type="RefSeq" id="WP_041123461.1">
    <property type="nucleotide sequence ID" value="NZ_JXRQ01000028.1"/>
</dbReference>
<evidence type="ECO:0000256" key="3">
    <source>
        <dbReference type="ARBA" id="ARBA00038858"/>
    </source>
</evidence>
<accession>A0A0C2VHL5</accession>
<dbReference type="CDD" id="cd03786">
    <property type="entry name" value="GTB_UDP-GlcNAc_2-Epimerase"/>
    <property type="match status" value="1"/>
</dbReference>
<dbReference type="EMBL" id="JXRQ01000028">
    <property type="protein sequence ID" value="KIL43981.1"/>
    <property type="molecule type" value="Genomic_DNA"/>
</dbReference>
<name>A0A0C2VHL5_9BACL</name>
<feature type="domain" description="UDP-N-acetylglucosamine 2-epimerase" evidence="6">
    <location>
        <begin position="29"/>
        <end position="365"/>
    </location>
</feature>
<dbReference type="EC" id="5.1.3.14" evidence="3"/>
<evidence type="ECO:0000313" key="8">
    <source>
        <dbReference type="Proteomes" id="UP000031950"/>
    </source>
</evidence>
<evidence type="ECO:0000259" key="6">
    <source>
        <dbReference type="Pfam" id="PF02350"/>
    </source>
</evidence>
<evidence type="ECO:0000313" key="7">
    <source>
        <dbReference type="EMBL" id="KIL43981.1"/>
    </source>
</evidence>
<protein>
    <recommendedName>
        <fullName evidence="3">UDP-N-acetylglucosamine 2-epimerase (non-hydrolyzing)</fullName>
        <ecNumber evidence="3">5.1.3.14</ecNumber>
    </recommendedName>
    <alternativeName>
        <fullName evidence="4">UDP-GlcNAc-2-epimerase</fullName>
    </alternativeName>
</protein>
<dbReference type="PANTHER" id="PTHR43174:SF2">
    <property type="entry name" value="UDP-N-ACETYLGLUCOSAMINE 2-EPIMERASE"/>
    <property type="match status" value="1"/>
</dbReference>
<dbReference type="PANTHER" id="PTHR43174">
    <property type="entry name" value="UDP-N-ACETYLGLUCOSAMINE 2-EPIMERASE"/>
    <property type="match status" value="1"/>
</dbReference>
<dbReference type="AlphaFoldDB" id="A0A0C2VHL5"/>
<dbReference type="NCBIfam" id="TIGR00236">
    <property type="entry name" value="wecB"/>
    <property type="match status" value="1"/>
</dbReference>
<sequence>MSKRIKVMTIFGTRPEAIKMAPLVLELKKQSEHFEPIVTVTAQHRQMLDQVMNIFGITPDHDLNIMKDRQTLTGITTRALEGLDRIMKETKPDIVLVHGDTTTTFVAGLAAFYNQIAVGHVEAGLRTWNKYSPYPEEMNRQLTGVMADLHFAPTEQSAENLIQENKPEEKIFVTGNTAIDALSTTVNSDYQSDILDQLNGDRLILVTAHRRENLGEPMKNMFRAIKRVVEEQKDVQVVYPVHLNPAVREIAQEILGGDDRIHLIDPLDVIDFHNFASKAHLILTDSGGVQEEAPSLGVPVLVLRDTTERPEGIVAGTLKLAGIEEEQIYNMATELLTDDAAYEAMSKASNPYGDGKASARIAEAIRYYFKETDQRPDTFRV</sequence>
<evidence type="ECO:0000256" key="4">
    <source>
        <dbReference type="ARBA" id="ARBA00079400"/>
    </source>
</evidence>
<organism evidence="7 8">
    <name type="scientific">Jeotgalibacillus alimentarius</name>
    <dbReference type="NCBI Taxonomy" id="135826"/>
    <lineage>
        <taxon>Bacteria</taxon>
        <taxon>Bacillati</taxon>
        <taxon>Bacillota</taxon>
        <taxon>Bacilli</taxon>
        <taxon>Bacillales</taxon>
        <taxon>Caryophanaceae</taxon>
        <taxon>Jeotgalibacillus</taxon>
    </lineage>
</organism>
<reference evidence="7 8" key="1">
    <citation type="submission" date="2015-01" db="EMBL/GenBank/DDBJ databases">
        <title>Genome sequence of Jeotgalibacillus alimentarius.</title>
        <authorList>
            <person name="Goh K.M."/>
            <person name="Chan K.-G."/>
            <person name="Yaakop A.S."/>
            <person name="Ee R."/>
            <person name="Gan H.M."/>
            <person name="Chan C.S."/>
        </authorList>
    </citation>
    <scope>NUCLEOTIDE SEQUENCE [LARGE SCALE GENOMIC DNA]</scope>
    <source>
        <strain evidence="7 8">YKJ-13</strain>
    </source>
</reference>
<dbReference type="OrthoDB" id="9803238at2"/>
<keyword evidence="8" id="KW-1185">Reference proteome</keyword>
<dbReference type="PATRIC" id="fig|135826.4.peg.2911"/>